<dbReference type="GO" id="GO:0035438">
    <property type="term" value="F:cyclic-di-GMP binding"/>
    <property type="evidence" value="ECO:0007669"/>
    <property type="project" value="InterPro"/>
</dbReference>
<name>A0AAD0EY53_FAUOS</name>
<evidence type="ECO:0000259" key="1">
    <source>
        <dbReference type="Pfam" id="PF07238"/>
    </source>
</evidence>
<dbReference type="AlphaFoldDB" id="A0AAD0EY53"/>
<dbReference type="Pfam" id="PF07238">
    <property type="entry name" value="PilZ"/>
    <property type="match status" value="1"/>
</dbReference>
<gene>
    <name evidence="2" type="ORF">YHS_03665</name>
</gene>
<organism evidence="2">
    <name type="scientific">Faucicola osloensis</name>
    <name type="common">Moraxella osloensis</name>
    <dbReference type="NCBI Taxonomy" id="34062"/>
    <lineage>
        <taxon>Bacteria</taxon>
        <taxon>Pseudomonadati</taxon>
        <taxon>Pseudomonadota</taxon>
        <taxon>Gammaproteobacteria</taxon>
        <taxon>Moraxellales</taxon>
        <taxon>Moraxellaceae</taxon>
        <taxon>Faucicola</taxon>
    </lineage>
</organism>
<dbReference type="InterPro" id="IPR009875">
    <property type="entry name" value="PilZ_domain"/>
</dbReference>
<accession>A0AAD0EY53</accession>
<dbReference type="Gene3D" id="2.40.10.220">
    <property type="entry name" value="predicted glycosyltransferase like domains"/>
    <property type="match status" value="1"/>
</dbReference>
<protein>
    <submittedName>
        <fullName evidence="2">Pilus assembly protein PilZ</fullName>
    </submittedName>
</protein>
<evidence type="ECO:0000313" key="2">
    <source>
        <dbReference type="EMBL" id="ATQ82998.1"/>
    </source>
</evidence>
<feature type="domain" description="PilZ" evidence="1">
    <location>
        <begin position="19"/>
        <end position="85"/>
    </location>
</feature>
<proteinExistence type="predicted"/>
<dbReference type="RefSeq" id="WP_099833701.1">
    <property type="nucleotide sequence ID" value="NZ_JAHXOB010000002.1"/>
</dbReference>
<reference evidence="2" key="1">
    <citation type="submission" date="2017-11" db="EMBL/GenBank/DDBJ databases">
        <title>Complete Genome Sequence from Moraxella oslensis YHS isolated from human skin.</title>
        <authorList>
            <person name="Lee K."/>
            <person name="Lim J.Y."/>
            <person name="Hwang I."/>
        </authorList>
    </citation>
    <scope>NUCLEOTIDE SEQUENCE</scope>
    <source>
        <strain evidence="2">YHS</strain>
    </source>
</reference>
<sequence>MAMPSRGGITTINYDTIEKLYASYLPFIENGALFIPTNQQQQLGSQTFVAITLPNSSERMPLHGKVVWVSHRAQAQRPAGYALQLGKDEAGLRIKNEVDRLLAGHISSDKPTFTL</sequence>
<dbReference type="EMBL" id="CP024176">
    <property type="protein sequence ID" value="ATQ82998.1"/>
    <property type="molecule type" value="Genomic_DNA"/>
</dbReference>